<dbReference type="OrthoDB" id="4918428at2"/>
<dbReference type="RefSeq" id="WP_076703935.1">
    <property type="nucleotide sequence ID" value="NZ_MRDE01000053.1"/>
</dbReference>
<protein>
    <submittedName>
        <fullName evidence="1">Uncharacterized protein</fullName>
    </submittedName>
</protein>
<name>A0A1R1LAJ4_9MICC</name>
<dbReference type="EMBL" id="MRDE01000053">
    <property type="protein sequence ID" value="OMH24574.1"/>
    <property type="molecule type" value="Genomic_DNA"/>
</dbReference>
<gene>
    <name evidence="1" type="ORF">BKD30_08345</name>
</gene>
<dbReference type="Proteomes" id="UP000187085">
    <property type="component" value="Unassembled WGS sequence"/>
</dbReference>
<organism evidence="1 2">
    <name type="scientific">Tersicoccus phoenicis</name>
    <dbReference type="NCBI Taxonomy" id="554083"/>
    <lineage>
        <taxon>Bacteria</taxon>
        <taxon>Bacillati</taxon>
        <taxon>Actinomycetota</taxon>
        <taxon>Actinomycetes</taxon>
        <taxon>Micrococcales</taxon>
        <taxon>Micrococcaceae</taxon>
        <taxon>Tersicoccus</taxon>
    </lineage>
</organism>
<evidence type="ECO:0000313" key="1">
    <source>
        <dbReference type="EMBL" id="OMH24574.1"/>
    </source>
</evidence>
<proteinExistence type="predicted"/>
<dbReference type="AlphaFoldDB" id="A0A1R1LAJ4"/>
<reference evidence="1 2" key="1">
    <citation type="submission" date="2016-12" db="EMBL/GenBank/DDBJ databases">
        <title>Draft genome of Tersicoccus phoenicis 1P05MA.</title>
        <authorList>
            <person name="Nakajima Y."/>
            <person name="Yoshizawa S."/>
            <person name="Nakamura K."/>
            <person name="Ogura Y."/>
            <person name="Hayashi T."/>
            <person name="Kogure K."/>
        </authorList>
    </citation>
    <scope>NUCLEOTIDE SEQUENCE [LARGE SCALE GENOMIC DNA]</scope>
    <source>
        <strain evidence="1 2">1p05MA</strain>
    </source>
</reference>
<comment type="caution">
    <text evidence="1">The sequence shown here is derived from an EMBL/GenBank/DDBJ whole genome shotgun (WGS) entry which is preliminary data.</text>
</comment>
<keyword evidence="2" id="KW-1185">Reference proteome</keyword>
<accession>A0A1R1LAJ4</accession>
<evidence type="ECO:0000313" key="2">
    <source>
        <dbReference type="Proteomes" id="UP000187085"/>
    </source>
</evidence>
<sequence length="70" mass="7595">MVLDDGSLPHGIVYPSRHDGGTTCFATWLRRVDDGYDASTELTIADQGQSIEFDNPDFGSVIDAFGIIAF</sequence>